<protein>
    <submittedName>
        <fullName evidence="2">Uncharacterized protein</fullName>
    </submittedName>
</protein>
<gene>
    <name evidence="2" type="ORF">LITE_LOCUS46660</name>
</gene>
<sequence>EEPNRRRVHVGCRSSGTSRSSAATTSTGSSLPWLKPTAQSTHSRASTDPWSWSAPRICERGPSGQRVHLLDPPDPDCGPDLNLRRHRPRQPVVRPRLGRAAEGHFLGVSQQRGPGHVSRAGQGSG</sequence>
<evidence type="ECO:0000313" key="2">
    <source>
        <dbReference type="EMBL" id="CAI0552977.1"/>
    </source>
</evidence>
<evidence type="ECO:0000256" key="1">
    <source>
        <dbReference type="SAM" id="MobiDB-lite"/>
    </source>
</evidence>
<feature type="compositionally biased region" description="Polar residues" evidence="1">
    <location>
        <begin position="37"/>
        <end position="50"/>
    </location>
</feature>
<feature type="compositionally biased region" description="Low complexity" evidence="1">
    <location>
        <begin position="13"/>
        <end position="30"/>
    </location>
</feature>
<name>A0AAV0R5M2_9ROSI</name>
<feature type="compositionally biased region" description="Basic residues" evidence="1">
    <location>
        <begin position="1"/>
        <end position="10"/>
    </location>
</feature>
<feature type="region of interest" description="Disordered" evidence="1">
    <location>
        <begin position="1"/>
        <end position="125"/>
    </location>
</feature>
<evidence type="ECO:0000313" key="3">
    <source>
        <dbReference type="Proteomes" id="UP001154282"/>
    </source>
</evidence>
<accession>A0AAV0R5M2</accession>
<reference evidence="2" key="1">
    <citation type="submission" date="2022-08" db="EMBL/GenBank/DDBJ databases">
        <authorList>
            <person name="Gutierrez-Valencia J."/>
        </authorList>
    </citation>
    <scope>NUCLEOTIDE SEQUENCE</scope>
</reference>
<dbReference type="AlphaFoldDB" id="A0AAV0R5M2"/>
<comment type="caution">
    <text evidence="2">The sequence shown here is derived from an EMBL/GenBank/DDBJ whole genome shotgun (WGS) entry which is preliminary data.</text>
</comment>
<organism evidence="2 3">
    <name type="scientific">Linum tenue</name>
    <dbReference type="NCBI Taxonomy" id="586396"/>
    <lineage>
        <taxon>Eukaryota</taxon>
        <taxon>Viridiplantae</taxon>
        <taxon>Streptophyta</taxon>
        <taxon>Embryophyta</taxon>
        <taxon>Tracheophyta</taxon>
        <taxon>Spermatophyta</taxon>
        <taxon>Magnoliopsida</taxon>
        <taxon>eudicotyledons</taxon>
        <taxon>Gunneridae</taxon>
        <taxon>Pentapetalae</taxon>
        <taxon>rosids</taxon>
        <taxon>fabids</taxon>
        <taxon>Malpighiales</taxon>
        <taxon>Linaceae</taxon>
        <taxon>Linum</taxon>
    </lineage>
</organism>
<keyword evidence="3" id="KW-1185">Reference proteome</keyword>
<feature type="non-terminal residue" evidence="2">
    <location>
        <position position="1"/>
    </location>
</feature>
<dbReference type="Proteomes" id="UP001154282">
    <property type="component" value="Unassembled WGS sequence"/>
</dbReference>
<dbReference type="EMBL" id="CAMGYJ010000010">
    <property type="protein sequence ID" value="CAI0552977.1"/>
    <property type="molecule type" value="Genomic_DNA"/>
</dbReference>
<proteinExistence type="predicted"/>